<evidence type="ECO:0000256" key="1">
    <source>
        <dbReference type="ARBA" id="ARBA00003257"/>
    </source>
</evidence>
<keyword evidence="6" id="KW-0813">Transport</keyword>
<feature type="transmembrane region" description="Helical" evidence="18">
    <location>
        <begin position="310"/>
        <end position="327"/>
    </location>
</feature>
<reference evidence="20" key="1">
    <citation type="journal article" date="2017" name="Mitochondrial DNA Part B Resour">
        <title>The complete mitochondrial genomes of two talitrid amphipods, Platorchestia japonica and P. parapacifica (Crustacea, Amphipoda).</title>
        <authorList>
            <person name="Yang H.-M."/>
            <person name="Song J.-H."/>
            <person name="Kim M.-S."/>
            <person name="Min G.-S."/>
        </authorList>
    </citation>
    <scope>NUCLEOTIDE SEQUENCE</scope>
    <source>
        <strain evidence="20">A</strain>
    </source>
</reference>
<evidence type="ECO:0000256" key="6">
    <source>
        <dbReference type="ARBA" id="ARBA00022448"/>
    </source>
</evidence>
<dbReference type="InterPro" id="IPR003917">
    <property type="entry name" value="NADH_UbQ_OxRdtase_chain2"/>
</dbReference>
<evidence type="ECO:0000256" key="11">
    <source>
        <dbReference type="ARBA" id="ARBA00022982"/>
    </source>
</evidence>
<feature type="transmembrane region" description="Helical" evidence="18">
    <location>
        <begin position="268"/>
        <end position="289"/>
    </location>
</feature>
<evidence type="ECO:0000256" key="8">
    <source>
        <dbReference type="ARBA" id="ARBA00022692"/>
    </source>
</evidence>
<evidence type="ECO:0000313" key="20">
    <source>
        <dbReference type="EMBL" id="AUO29134.1"/>
    </source>
</evidence>
<dbReference type="PANTHER" id="PTHR46552:SF1">
    <property type="entry name" value="NADH-UBIQUINONE OXIDOREDUCTASE CHAIN 2"/>
    <property type="match status" value="1"/>
</dbReference>
<feature type="transmembrane region" description="Helical" evidence="18">
    <location>
        <begin position="58"/>
        <end position="78"/>
    </location>
</feature>
<feature type="transmembrane region" description="Helical" evidence="18">
    <location>
        <begin position="147"/>
        <end position="165"/>
    </location>
</feature>
<dbReference type="EMBL" id="MG010370">
    <property type="protein sequence ID" value="AUO29134.1"/>
    <property type="molecule type" value="Genomic_DNA"/>
</dbReference>
<comment type="catalytic activity">
    <reaction evidence="17 18">
        <text>a ubiquinone + NADH + 5 H(+)(in) = a ubiquinol + NAD(+) + 4 H(+)(out)</text>
        <dbReference type="Rhea" id="RHEA:29091"/>
        <dbReference type="Rhea" id="RHEA-COMP:9565"/>
        <dbReference type="Rhea" id="RHEA-COMP:9566"/>
        <dbReference type="ChEBI" id="CHEBI:15378"/>
        <dbReference type="ChEBI" id="CHEBI:16389"/>
        <dbReference type="ChEBI" id="CHEBI:17976"/>
        <dbReference type="ChEBI" id="CHEBI:57540"/>
        <dbReference type="ChEBI" id="CHEBI:57945"/>
        <dbReference type="EC" id="7.1.1.2"/>
    </reaction>
</comment>
<evidence type="ECO:0000259" key="19">
    <source>
        <dbReference type="Pfam" id="PF00361"/>
    </source>
</evidence>
<keyword evidence="11 18" id="KW-0249">Electron transport</keyword>
<dbReference type="PRINTS" id="PR01436">
    <property type="entry name" value="NADHDHGNASE2"/>
</dbReference>
<evidence type="ECO:0000256" key="10">
    <source>
        <dbReference type="ARBA" id="ARBA00022967"/>
    </source>
</evidence>
<dbReference type="GO" id="GO:0005743">
    <property type="term" value="C:mitochondrial inner membrane"/>
    <property type="evidence" value="ECO:0007669"/>
    <property type="project" value="UniProtKB-SubCell"/>
</dbReference>
<feature type="transmembrane region" description="Helical" evidence="18">
    <location>
        <begin position="27"/>
        <end position="46"/>
    </location>
</feature>
<dbReference type="InterPro" id="IPR001750">
    <property type="entry name" value="ND/Mrp_TM"/>
</dbReference>
<comment type="subcellular location">
    <subcellularLocation>
        <location evidence="2 18">Mitochondrion inner membrane</location>
        <topology evidence="2 18">Multi-pass membrane protein</topology>
    </subcellularLocation>
</comment>
<evidence type="ECO:0000256" key="16">
    <source>
        <dbReference type="ARBA" id="ARBA00023136"/>
    </source>
</evidence>
<evidence type="ECO:0000256" key="17">
    <source>
        <dbReference type="ARBA" id="ARBA00049551"/>
    </source>
</evidence>
<comment type="function">
    <text evidence="1">Core subunit of the mitochondrial membrane respiratory chain NADH dehydrogenase (Complex I) that is believed to belong to the minimal assembly required for catalysis. Complex I functions in the transfer of electrons from NADH to the respiratory chain. The immediate electron acceptor for the enzyme is believed to be ubiquinone.</text>
</comment>
<keyword evidence="7 18" id="KW-0679">Respiratory chain</keyword>
<proteinExistence type="inferred from homology"/>
<dbReference type="InterPro" id="IPR050175">
    <property type="entry name" value="Complex_I_Subunit_2"/>
</dbReference>
<dbReference type="AlphaFoldDB" id="A0A343SA01"/>
<keyword evidence="8 18" id="KW-0812">Transmembrane</keyword>
<evidence type="ECO:0000256" key="2">
    <source>
        <dbReference type="ARBA" id="ARBA00004448"/>
    </source>
</evidence>
<evidence type="ECO:0000256" key="5">
    <source>
        <dbReference type="ARBA" id="ARBA00021008"/>
    </source>
</evidence>
<keyword evidence="14 18" id="KW-0830">Ubiquinone</keyword>
<evidence type="ECO:0000256" key="13">
    <source>
        <dbReference type="ARBA" id="ARBA00023027"/>
    </source>
</evidence>
<organism evidence="20">
    <name type="scientific">Platorchestia japonica</name>
    <dbReference type="NCBI Taxonomy" id="462861"/>
    <lineage>
        <taxon>Eukaryota</taxon>
        <taxon>Metazoa</taxon>
        <taxon>Ecdysozoa</taxon>
        <taxon>Arthropoda</taxon>
        <taxon>Crustacea</taxon>
        <taxon>Multicrustacea</taxon>
        <taxon>Malacostraca</taxon>
        <taxon>Eumalacostraca</taxon>
        <taxon>Peracarida</taxon>
        <taxon>Amphipoda</taxon>
        <taxon>Senticaudata</taxon>
        <taxon>Talitrida</taxon>
        <taxon>Talitroidea</taxon>
        <taxon>Talitridae</taxon>
        <taxon>Platorchestia</taxon>
    </lineage>
</organism>
<gene>
    <name evidence="20" type="primary">Nad2</name>
</gene>
<keyword evidence="13 18" id="KW-0520">NAD</keyword>
<dbReference type="GO" id="GO:0006120">
    <property type="term" value="P:mitochondrial electron transport, NADH to ubiquinone"/>
    <property type="evidence" value="ECO:0007669"/>
    <property type="project" value="InterPro"/>
</dbReference>
<keyword evidence="16 18" id="KW-0472">Membrane</keyword>
<accession>A0A343SA01</accession>
<keyword evidence="12 18" id="KW-1133">Transmembrane helix</keyword>
<keyword evidence="15 18" id="KW-0496">Mitochondrion</keyword>
<name>A0A343SA01_9CRUS</name>
<evidence type="ECO:0000256" key="12">
    <source>
        <dbReference type="ARBA" id="ARBA00022989"/>
    </source>
</evidence>
<evidence type="ECO:0000256" key="15">
    <source>
        <dbReference type="ARBA" id="ARBA00023128"/>
    </source>
</evidence>
<evidence type="ECO:0000256" key="7">
    <source>
        <dbReference type="ARBA" id="ARBA00022660"/>
    </source>
</evidence>
<evidence type="ECO:0000256" key="14">
    <source>
        <dbReference type="ARBA" id="ARBA00023075"/>
    </source>
</evidence>
<comment type="function">
    <text evidence="18">Core subunit of the mitochondrial membrane respiratory chain NADH dehydrogenase (Complex I) which catalyzes electron transfer from NADH through the respiratory chain, using ubiquinone as an electron acceptor. Essential for the catalytic activity and assembly of complex I.</text>
</comment>
<comment type="similarity">
    <text evidence="3 18">Belongs to the complex I subunit 2 family.</text>
</comment>
<feature type="transmembrane region" description="Helical" evidence="18">
    <location>
        <begin position="196"/>
        <end position="213"/>
    </location>
</feature>
<geneLocation type="mitochondrion" evidence="20"/>
<evidence type="ECO:0000256" key="3">
    <source>
        <dbReference type="ARBA" id="ARBA00007012"/>
    </source>
</evidence>
<keyword evidence="10 18" id="KW-1278">Translocase</keyword>
<sequence length="328" mass="37814">MLLHPVIFLFLFFVFLSVIVVSSNTSWFIAWIALEVNMLSFIPIILKKKNKYTSESALKYFLTQSMASLLMIISLMMLNSFGSYLFFMLIFASLAIKVGAAPFHQWMPSLIEGMTWQTIILFLIIQKINPLILISFCSLTMKASELLLLLIISFSALVGSIGGLNQASVRSIMLYSSISHMAWMLSAMYLFSPLWIIYYMTYSLILFSVLNILNNKEIYNVNHLLMKQKVNFFLLTLCLFSLGGLPPFSGFIPKLLISLKLLESAHTFLFLFLLTSTFLSLFFYMRLILTNALLYNSHTYFFFLNKNNNKMDFVNFIIMMTPMIMFIL</sequence>
<feature type="domain" description="NADH:quinone oxidoreductase/Mrp antiporter transmembrane" evidence="19">
    <location>
        <begin position="26"/>
        <end position="279"/>
    </location>
</feature>
<keyword evidence="9 18" id="KW-0999">Mitochondrion inner membrane</keyword>
<dbReference type="EC" id="7.1.1.2" evidence="4 18"/>
<dbReference type="Pfam" id="PF00361">
    <property type="entry name" value="Proton_antipo_M"/>
    <property type="match status" value="1"/>
</dbReference>
<feature type="transmembrane region" description="Helical" evidence="18">
    <location>
        <begin position="84"/>
        <end position="107"/>
    </location>
</feature>
<feature type="transmembrane region" description="Helical" evidence="18">
    <location>
        <begin position="233"/>
        <end position="256"/>
    </location>
</feature>
<evidence type="ECO:0000256" key="9">
    <source>
        <dbReference type="ARBA" id="ARBA00022792"/>
    </source>
</evidence>
<evidence type="ECO:0000256" key="18">
    <source>
        <dbReference type="RuleBase" id="RU003403"/>
    </source>
</evidence>
<feature type="transmembrane region" description="Helical" evidence="18">
    <location>
        <begin position="119"/>
        <end position="141"/>
    </location>
</feature>
<evidence type="ECO:0000256" key="4">
    <source>
        <dbReference type="ARBA" id="ARBA00012944"/>
    </source>
</evidence>
<dbReference type="PANTHER" id="PTHR46552">
    <property type="entry name" value="NADH-UBIQUINONE OXIDOREDUCTASE CHAIN 2"/>
    <property type="match status" value="1"/>
</dbReference>
<dbReference type="GO" id="GO:0008137">
    <property type="term" value="F:NADH dehydrogenase (ubiquinone) activity"/>
    <property type="evidence" value="ECO:0007669"/>
    <property type="project" value="UniProtKB-EC"/>
</dbReference>
<protein>
    <recommendedName>
        <fullName evidence="5 18">NADH-ubiquinone oxidoreductase chain 2</fullName>
        <ecNumber evidence="4 18">7.1.1.2</ecNumber>
    </recommendedName>
</protein>